<feature type="compositionally biased region" description="Low complexity" evidence="2">
    <location>
        <begin position="98"/>
        <end position="111"/>
    </location>
</feature>
<dbReference type="InterPro" id="IPR036420">
    <property type="entry name" value="BRCT_dom_sf"/>
</dbReference>
<dbReference type="AlphaFoldDB" id="X6LXX6"/>
<organism evidence="4 5">
    <name type="scientific">Reticulomyxa filosa</name>
    <dbReference type="NCBI Taxonomy" id="46433"/>
    <lineage>
        <taxon>Eukaryota</taxon>
        <taxon>Sar</taxon>
        <taxon>Rhizaria</taxon>
        <taxon>Retaria</taxon>
        <taxon>Foraminifera</taxon>
        <taxon>Monothalamids</taxon>
        <taxon>Reticulomyxidae</taxon>
        <taxon>Reticulomyxa</taxon>
    </lineage>
</organism>
<feature type="compositionally biased region" description="Basic and acidic residues" evidence="2">
    <location>
        <begin position="217"/>
        <end position="241"/>
    </location>
</feature>
<evidence type="ECO:0000313" key="5">
    <source>
        <dbReference type="Proteomes" id="UP000023152"/>
    </source>
</evidence>
<feature type="compositionally biased region" description="Polar residues" evidence="2">
    <location>
        <begin position="414"/>
        <end position="435"/>
    </location>
</feature>
<dbReference type="SUPFAM" id="SSF52113">
    <property type="entry name" value="BRCT domain"/>
    <property type="match status" value="1"/>
</dbReference>
<keyword evidence="1" id="KW-0235">DNA replication</keyword>
<dbReference type="CDD" id="cd00009">
    <property type="entry name" value="AAA"/>
    <property type="match status" value="1"/>
</dbReference>
<evidence type="ECO:0000313" key="4">
    <source>
        <dbReference type="EMBL" id="ETO05997.1"/>
    </source>
</evidence>
<dbReference type="GO" id="GO:0016887">
    <property type="term" value="F:ATP hydrolysis activity"/>
    <property type="evidence" value="ECO:0007669"/>
    <property type="project" value="InterPro"/>
</dbReference>
<evidence type="ECO:0000256" key="1">
    <source>
        <dbReference type="ARBA" id="ARBA00022705"/>
    </source>
</evidence>
<dbReference type="GO" id="GO:0006260">
    <property type="term" value="P:DNA replication"/>
    <property type="evidence" value="ECO:0007669"/>
    <property type="project" value="UniProtKB-KW"/>
</dbReference>
<feature type="region of interest" description="Disordered" evidence="2">
    <location>
        <begin position="286"/>
        <end position="344"/>
    </location>
</feature>
<dbReference type="Proteomes" id="UP000023152">
    <property type="component" value="Unassembled WGS sequence"/>
</dbReference>
<dbReference type="EMBL" id="ASPP01027599">
    <property type="protein sequence ID" value="ETO05997.1"/>
    <property type="molecule type" value="Genomic_DNA"/>
</dbReference>
<dbReference type="FunFam" id="3.40.50.300:FF:000395">
    <property type="entry name" value="Replication factor C subunit 1"/>
    <property type="match status" value="1"/>
</dbReference>
<dbReference type="GO" id="GO:0005524">
    <property type="term" value="F:ATP binding"/>
    <property type="evidence" value="ECO:0007669"/>
    <property type="project" value="InterPro"/>
</dbReference>
<dbReference type="Gene3D" id="3.40.50.300">
    <property type="entry name" value="P-loop containing nucleotide triphosphate hydrolases"/>
    <property type="match status" value="1"/>
</dbReference>
<dbReference type="OrthoDB" id="446168at2759"/>
<protein>
    <submittedName>
        <fullName evidence="4">Replication factor C large subunit</fullName>
    </submittedName>
</protein>
<dbReference type="GO" id="GO:0003677">
    <property type="term" value="F:DNA binding"/>
    <property type="evidence" value="ECO:0007669"/>
    <property type="project" value="TreeGrafter"/>
</dbReference>
<sequence>MDSDDEEEMKKKNKNLRLVNWQNLLSSLIFLALFLSSQKKKRQINEQIPQKKFEMVISDDDETENKENAPKKANKEEAKKEIKEEKPPSQTNISIGSNATTNAVINTNNDNKLPNKSQPPAEKKKTQSNTLATNKIQKKNYYYYKFFFFFLTEYLVKTPNDYFAKFNDKTKSNDANKGTEDVDKSKKTVSVPAESVAIKNADEATPNISQTKKTKSPQKEQEKEKKKEKEKEKEIKKEEPKGTLFKINTATDKKTVCDAPVTTQESNEEDLEIISTVTNPIVKTEVKTNSDKKKGGKKRKLSAISGTPEQTEEKPTKKPRVYHPYQRSDNPPLHGQKDVPEGQPNCLSGKRFVITGQLPSLTREECQDIILKYGGFCEGSGESKLESAKGKKVEVIDEDKFFELLKSLPAQRAPSATSKKTKTPQKLSKSATCTTDMPSITPMANAVPTPMANTVTPMPSLISDVPTQLLVDAYKPQTSKDLIGNSSGLSKLRTFLLSWNINYNQDKDNFTRACLVDGPPGIGKTSAVHVIARECGFDIIELNASDTRSKNLLNATLKESLNSHSMHDFYKEKVTKEGEMVIGKSVGKVLVMDEVDGMSTGDRGGIVELIKFIATTRMPIICICNSLEKLKTLQKHCESVHFTAPAQQQICSRLSQIAQQIGFSVSMSTIMKLANESHGDIRQMLHSLQFWSNQPESDSTSVAQKLDFDQAENEMKKLHKDVTKTYLDVLPKFFLPSTSIADGLDYFFVDYFFLPLTMFETYAYIPSSKRLSVENLNVMAEAVCFLTINIRI</sequence>
<dbReference type="InterPro" id="IPR003959">
    <property type="entry name" value="ATPase_AAA_core"/>
</dbReference>
<feature type="region of interest" description="Disordered" evidence="2">
    <location>
        <begin position="166"/>
        <end position="246"/>
    </location>
</feature>
<dbReference type="GO" id="GO:0005634">
    <property type="term" value="C:nucleus"/>
    <property type="evidence" value="ECO:0007669"/>
    <property type="project" value="TreeGrafter"/>
</dbReference>
<proteinExistence type="predicted"/>
<dbReference type="SUPFAM" id="SSF52540">
    <property type="entry name" value="P-loop containing nucleoside triphosphate hydrolases"/>
    <property type="match status" value="1"/>
</dbReference>
<feature type="region of interest" description="Disordered" evidence="2">
    <location>
        <begin position="55"/>
        <end position="130"/>
    </location>
</feature>
<evidence type="ECO:0000259" key="3">
    <source>
        <dbReference type="Pfam" id="PF00004"/>
    </source>
</evidence>
<dbReference type="PANTHER" id="PTHR23389">
    <property type="entry name" value="CHROMOSOME TRANSMISSION FIDELITY FACTOR 18"/>
    <property type="match status" value="1"/>
</dbReference>
<dbReference type="Gene3D" id="1.10.8.60">
    <property type="match status" value="1"/>
</dbReference>
<reference evidence="4 5" key="1">
    <citation type="journal article" date="2013" name="Curr. Biol.">
        <title>The Genome of the Foraminiferan Reticulomyxa filosa.</title>
        <authorList>
            <person name="Glockner G."/>
            <person name="Hulsmann N."/>
            <person name="Schleicher M."/>
            <person name="Noegel A.A."/>
            <person name="Eichinger L."/>
            <person name="Gallinger C."/>
            <person name="Pawlowski J."/>
            <person name="Sierra R."/>
            <person name="Euteneuer U."/>
            <person name="Pillet L."/>
            <person name="Moustafa A."/>
            <person name="Platzer M."/>
            <person name="Groth M."/>
            <person name="Szafranski K."/>
            <person name="Schliwa M."/>
        </authorList>
    </citation>
    <scope>NUCLEOTIDE SEQUENCE [LARGE SCALE GENOMIC DNA]</scope>
</reference>
<dbReference type="Gene3D" id="3.40.50.10190">
    <property type="entry name" value="BRCT domain"/>
    <property type="match status" value="1"/>
</dbReference>
<accession>X6LXX6</accession>
<comment type="caution">
    <text evidence="4">The sequence shown here is derived from an EMBL/GenBank/DDBJ whole genome shotgun (WGS) entry which is preliminary data.</text>
</comment>
<evidence type="ECO:0000256" key="2">
    <source>
        <dbReference type="SAM" id="MobiDB-lite"/>
    </source>
</evidence>
<keyword evidence="5" id="KW-1185">Reference proteome</keyword>
<dbReference type="Pfam" id="PF00004">
    <property type="entry name" value="AAA"/>
    <property type="match status" value="1"/>
</dbReference>
<feature type="domain" description="ATPase AAA-type core" evidence="3">
    <location>
        <begin position="515"/>
        <end position="631"/>
    </location>
</feature>
<dbReference type="OMA" id="ISSECMA"/>
<feature type="compositionally biased region" description="Basic and acidic residues" evidence="2">
    <location>
        <begin position="166"/>
        <end position="186"/>
    </location>
</feature>
<dbReference type="PANTHER" id="PTHR23389:SF6">
    <property type="entry name" value="REPLICATION FACTOR C SUBUNIT 1"/>
    <property type="match status" value="1"/>
</dbReference>
<dbReference type="InterPro" id="IPR027417">
    <property type="entry name" value="P-loop_NTPase"/>
</dbReference>
<name>X6LXX6_RETFI</name>
<feature type="compositionally biased region" description="Basic and acidic residues" evidence="2">
    <location>
        <begin position="65"/>
        <end position="87"/>
    </location>
</feature>
<feature type="region of interest" description="Disordered" evidence="2">
    <location>
        <begin position="412"/>
        <end position="435"/>
    </location>
</feature>
<gene>
    <name evidence="4" type="ORF">RFI_31400</name>
</gene>